<dbReference type="CDD" id="cd06257">
    <property type="entry name" value="DnaJ"/>
    <property type="match status" value="1"/>
</dbReference>
<dbReference type="InterPro" id="IPR001623">
    <property type="entry name" value="DnaJ_domain"/>
</dbReference>
<evidence type="ECO:0000256" key="3">
    <source>
        <dbReference type="SAM" id="Phobius"/>
    </source>
</evidence>
<dbReference type="PRINTS" id="PR00625">
    <property type="entry name" value="JDOMAIN"/>
</dbReference>
<dbReference type="Gene3D" id="1.10.287.110">
    <property type="entry name" value="DnaJ domain"/>
    <property type="match status" value="1"/>
</dbReference>
<reference evidence="6" key="1">
    <citation type="journal article" date="2013" name="Nature">
        <title>Pan genome of the phytoplankton Emiliania underpins its global distribution.</title>
        <authorList>
            <person name="Read B.A."/>
            <person name="Kegel J."/>
            <person name="Klute M.J."/>
            <person name="Kuo A."/>
            <person name="Lefebvre S.C."/>
            <person name="Maumus F."/>
            <person name="Mayer C."/>
            <person name="Miller J."/>
            <person name="Monier A."/>
            <person name="Salamov A."/>
            <person name="Young J."/>
            <person name="Aguilar M."/>
            <person name="Claverie J.M."/>
            <person name="Frickenhaus S."/>
            <person name="Gonzalez K."/>
            <person name="Herman E.K."/>
            <person name="Lin Y.C."/>
            <person name="Napier J."/>
            <person name="Ogata H."/>
            <person name="Sarno A.F."/>
            <person name="Shmutz J."/>
            <person name="Schroeder D."/>
            <person name="de Vargas C."/>
            <person name="Verret F."/>
            <person name="von Dassow P."/>
            <person name="Valentin K."/>
            <person name="Van de Peer Y."/>
            <person name="Wheeler G."/>
            <person name="Dacks J.B."/>
            <person name="Delwiche C.F."/>
            <person name="Dyhrman S.T."/>
            <person name="Glockner G."/>
            <person name="John U."/>
            <person name="Richards T."/>
            <person name="Worden A.Z."/>
            <person name="Zhang X."/>
            <person name="Grigoriev I.V."/>
            <person name="Allen A.E."/>
            <person name="Bidle K."/>
            <person name="Borodovsky M."/>
            <person name="Bowler C."/>
            <person name="Brownlee C."/>
            <person name="Cock J.M."/>
            <person name="Elias M."/>
            <person name="Gladyshev V.N."/>
            <person name="Groth M."/>
            <person name="Guda C."/>
            <person name="Hadaegh A."/>
            <person name="Iglesias-Rodriguez M.D."/>
            <person name="Jenkins J."/>
            <person name="Jones B.M."/>
            <person name="Lawson T."/>
            <person name="Leese F."/>
            <person name="Lindquist E."/>
            <person name="Lobanov A."/>
            <person name="Lomsadze A."/>
            <person name="Malik S.B."/>
            <person name="Marsh M.E."/>
            <person name="Mackinder L."/>
            <person name="Mock T."/>
            <person name="Mueller-Roeber B."/>
            <person name="Pagarete A."/>
            <person name="Parker M."/>
            <person name="Probert I."/>
            <person name="Quesneville H."/>
            <person name="Raines C."/>
            <person name="Rensing S.A."/>
            <person name="Riano-Pachon D.M."/>
            <person name="Richier S."/>
            <person name="Rokitta S."/>
            <person name="Shiraiwa Y."/>
            <person name="Soanes D.M."/>
            <person name="van der Giezen M."/>
            <person name="Wahlund T.M."/>
            <person name="Williams B."/>
            <person name="Wilson W."/>
            <person name="Wolfe G."/>
            <person name="Wurch L.L."/>
        </authorList>
    </citation>
    <scope>NUCLEOTIDE SEQUENCE</scope>
</reference>
<dbReference type="Proteomes" id="UP000013827">
    <property type="component" value="Unassembled WGS sequence"/>
</dbReference>
<dbReference type="Pfam" id="PF00226">
    <property type="entry name" value="DnaJ"/>
    <property type="match status" value="1"/>
</dbReference>
<feature type="coiled-coil region" evidence="1">
    <location>
        <begin position="152"/>
        <end position="189"/>
    </location>
</feature>
<dbReference type="InterPro" id="IPR036869">
    <property type="entry name" value="J_dom_sf"/>
</dbReference>
<dbReference type="eggNOG" id="KOG0691">
    <property type="taxonomic scope" value="Eukaryota"/>
</dbReference>
<feature type="compositionally biased region" description="Acidic residues" evidence="2">
    <location>
        <begin position="227"/>
        <end position="236"/>
    </location>
</feature>
<keyword evidence="1" id="KW-0175">Coiled coil</keyword>
<dbReference type="RefSeq" id="XP_005759004.1">
    <property type="nucleotide sequence ID" value="XM_005758947.1"/>
</dbReference>
<feature type="transmembrane region" description="Helical" evidence="3">
    <location>
        <begin position="52"/>
        <end position="74"/>
    </location>
</feature>
<dbReference type="PANTHER" id="PTHR44094:SF8">
    <property type="entry name" value="DNAJ HEAT SHOCK N-TERMINAL DOMAIN-CONTAINING PROTEIN-RELATED"/>
    <property type="match status" value="1"/>
</dbReference>
<dbReference type="EnsemblProtists" id="EOD06575">
    <property type="protein sequence ID" value="EOD06575"/>
    <property type="gene ID" value="EMIHUDRAFT_453442"/>
</dbReference>
<organism evidence="5 6">
    <name type="scientific">Emiliania huxleyi (strain CCMP1516)</name>
    <dbReference type="NCBI Taxonomy" id="280463"/>
    <lineage>
        <taxon>Eukaryota</taxon>
        <taxon>Haptista</taxon>
        <taxon>Haptophyta</taxon>
        <taxon>Prymnesiophyceae</taxon>
        <taxon>Isochrysidales</taxon>
        <taxon>Noelaerhabdaceae</taxon>
        <taxon>Emiliania</taxon>
    </lineage>
</organism>
<proteinExistence type="predicted"/>
<evidence type="ECO:0000313" key="5">
    <source>
        <dbReference type="EnsemblProtists" id="EOD06575"/>
    </source>
</evidence>
<accession>A0A0D3I5P0</accession>
<dbReference type="SUPFAM" id="SSF46565">
    <property type="entry name" value="Chaperone J-domain"/>
    <property type="match status" value="1"/>
</dbReference>
<feature type="region of interest" description="Disordered" evidence="2">
    <location>
        <begin position="190"/>
        <end position="236"/>
    </location>
</feature>
<dbReference type="InterPro" id="IPR026894">
    <property type="entry name" value="DnaJ_X"/>
</dbReference>
<keyword evidence="3" id="KW-0472">Membrane</keyword>
<dbReference type="GeneID" id="17252678"/>
<evidence type="ECO:0000259" key="4">
    <source>
        <dbReference type="PROSITE" id="PS50076"/>
    </source>
</evidence>
<evidence type="ECO:0000256" key="1">
    <source>
        <dbReference type="SAM" id="Coils"/>
    </source>
</evidence>
<dbReference type="HOGENOM" id="CLU_593736_0_0_1"/>
<dbReference type="InterPro" id="IPR018253">
    <property type="entry name" value="DnaJ_domain_CS"/>
</dbReference>
<feature type="transmembrane region" description="Helical" evidence="3">
    <location>
        <begin position="86"/>
        <end position="110"/>
    </location>
</feature>
<dbReference type="Pfam" id="PF14308">
    <property type="entry name" value="DnaJ-X"/>
    <property type="match status" value="1"/>
</dbReference>
<dbReference type="PROSITE" id="PS00636">
    <property type="entry name" value="DNAJ_1"/>
    <property type="match status" value="1"/>
</dbReference>
<dbReference type="PROSITE" id="PS50076">
    <property type="entry name" value="DNAJ_2"/>
    <property type="match status" value="1"/>
</dbReference>
<dbReference type="KEGG" id="ehx:EMIHUDRAFT_453442"/>
<keyword evidence="6" id="KW-1185">Reference proteome</keyword>
<dbReference type="SMART" id="SM00271">
    <property type="entry name" value="DnaJ"/>
    <property type="match status" value="1"/>
</dbReference>
<evidence type="ECO:0000256" key="2">
    <source>
        <dbReference type="SAM" id="MobiDB-lite"/>
    </source>
</evidence>
<dbReference type="AlphaFoldDB" id="A0A0D3I5P0"/>
<dbReference type="STRING" id="2903.R1CW60"/>
<name>A0A0D3I5P0_EMIH1</name>
<keyword evidence="3" id="KW-1133">Transmembrane helix</keyword>
<reference evidence="5" key="2">
    <citation type="submission" date="2024-10" db="UniProtKB">
        <authorList>
            <consortium name="EnsemblProtists"/>
        </authorList>
    </citation>
    <scope>IDENTIFICATION</scope>
</reference>
<dbReference type="PANTHER" id="PTHR44094">
    <property type="entry name" value="DNAJ HEAT SHOCK N-TERMINAL DOMAIN-CONTAINING PROTEIN"/>
    <property type="match status" value="1"/>
</dbReference>
<dbReference type="PaxDb" id="2903-EOD06575"/>
<protein>
    <recommendedName>
        <fullName evidence="4">J domain-containing protein</fullName>
    </recommendedName>
</protein>
<dbReference type="OMA" id="ERCRIEY"/>
<evidence type="ECO:0000313" key="6">
    <source>
        <dbReference type="Proteomes" id="UP000013827"/>
    </source>
</evidence>
<feature type="domain" description="J" evidence="4">
    <location>
        <begin position="242"/>
        <end position="307"/>
    </location>
</feature>
<sequence>MPKKEKASEGAIVVAEQDGKLSKKDAKTLEDREMNEMMAAMGLQKPKHVGTATVNGLGLAAGGIAAGAVSLVALPYAGAKKSGVRGFLGGAVGGLAAAAALPVAGALAGATQVVRGAAQTPKAIYEASQGKTWSASDRRWIHYSLPDELERLDEEEAEMKEFVAARRRAAAAARQAKRVERRAAKLREREAAAARGEEGGDAGGEAGEAGAAAGDKSKKKKKVGAEEGGDSSGDDDAAQDLAYYEILEVDREAEAAEIKRSYLRLARRMHPDKNPDDPEAQQKFQKLGEAYQVLSNEETRARYDEGGKEGLDGAQQGMMDPSMFYSIIFGSEGFEAFVGELQIAALLGEELAALLAPFVDGDEAERAAFVERCREKAAEMATTPFGELLTHVCGRMYCSRAKLHLQKADGKSLRDDLADYKKLGGAGEAMRARGHAVKTNTQVSLEAEDEVFEAENFDDGM</sequence>
<keyword evidence="3" id="KW-0812">Transmembrane</keyword>
<dbReference type="InterPro" id="IPR052423">
    <property type="entry name" value="EMIR"/>
</dbReference>